<evidence type="ECO:0000313" key="1">
    <source>
        <dbReference type="EMBL" id="KOB75848.1"/>
    </source>
</evidence>
<evidence type="ECO:0000313" key="2">
    <source>
        <dbReference type="Proteomes" id="UP000037510"/>
    </source>
</evidence>
<keyword evidence="2" id="KW-1185">Reference proteome</keyword>
<dbReference type="EMBL" id="JTDY01000796">
    <property type="protein sequence ID" value="KOB75848.1"/>
    <property type="molecule type" value="Genomic_DNA"/>
</dbReference>
<dbReference type="GO" id="GO:0003341">
    <property type="term" value="P:cilium movement"/>
    <property type="evidence" value="ECO:0007669"/>
    <property type="project" value="TreeGrafter"/>
</dbReference>
<comment type="caution">
    <text evidence="1">The sequence shown here is derived from an EMBL/GenBank/DDBJ whole genome shotgun (WGS) entry which is preliminary data.</text>
</comment>
<dbReference type="GO" id="GO:1904158">
    <property type="term" value="P:axonemal central apparatus assembly"/>
    <property type="evidence" value="ECO:0007669"/>
    <property type="project" value="TreeGrafter"/>
</dbReference>
<dbReference type="GO" id="GO:0005930">
    <property type="term" value="C:axoneme"/>
    <property type="evidence" value="ECO:0007669"/>
    <property type="project" value="TreeGrafter"/>
</dbReference>
<dbReference type="PANTHER" id="PTHR23053:SF0">
    <property type="entry name" value="HYDROCEPHALUS-INDUCING PROTEIN HOMOLOG"/>
    <property type="match status" value="1"/>
</dbReference>
<sequence length="298" mass="34280">MNEDNLLAPGTSRTIQIQFFATSAKKFEETINFVISDTCPAEALGVPLRLVGTGAMPTLDFWNLETTFREHLITSPHCVFSENSVTLHFFCINVNSSFMGAIDLYNNGLVACALKMKLHYQSNSNLDIFSLDKYEAHIEPLLHKNLGIIFSPKALQEYRAVLEIKLKLLDNQEQSFKICLIGEGAIPRILLISPQIRQHRIALLNFPVTCLGSITTKPIRFKNISSVKSVVKVDVFQPKYEERNRHSEFWYLIANFKKDDVYGVFNRHQKEESKRFNCKEEIQTNRFEEKPKIINEFN</sequence>
<proteinExistence type="predicted"/>
<name>A0A0L7LJV6_OPEBR</name>
<dbReference type="PANTHER" id="PTHR23053">
    <property type="entry name" value="DLEC1 DELETED IN LUNG AND ESOPHAGEAL CANCER 1"/>
    <property type="match status" value="1"/>
</dbReference>
<reference evidence="1 2" key="1">
    <citation type="journal article" date="2015" name="Genome Biol. Evol.">
        <title>The genome of winter moth (Operophtera brumata) provides a genomic perspective on sexual dimorphism and phenology.</title>
        <authorList>
            <person name="Derks M.F."/>
            <person name="Smit S."/>
            <person name="Salis L."/>
            <person name="Schijlen E."/>
            <person name="Bossers A."/>
            <person name="Mateman C."/>
            <person name="Pijl A.S."/>
            <person name="de Ridder D."/>
            <person name="Groenen M.A."/>
            <person name="Visser M.E."/>
            <person name="Megens H.J."/>
        </authorList>
    </citation>
    <scope>NUCLEOTIDE SEQUENCE [LARGE SCALE GENOMIC DNA]</scope>
    <source>
        <strain evidence="1">WM2013NL</strain>
        <tissue evidence="1">Head and thorax</tissue>
    </source>
</reference>
<dbReference type="InterPro" id="IPR013783">
    <property type="entry name" value="Ig-like_fold"/>
</dbReference>
<dbReference type="STRING" id="104452.A0A0L7LJV6"/>
<dbReference type="Gene3D" id="2.60.40.10">
    <property type="entry name" value="Immunoglobulins"/>
    <property type="match status" value="1"/>
</dbReference>
<dbReference type="Proteomes" id="UP000037510">
    <property type="component" value="Unassembled WGS sequence"/>
</dbReference>
<organism evidence="1 2">
    <name type="scientific">Operophtera brumata</name>
    <name type="common">Winter moth</name>
    <name type="synonym">Phalaena brumata</name>
    <dbReference type="NCBI Taxonomy" id="104452"/>
    <lineage>
        <taxon>Eukaryota</taxon>
        <taxon>Metazoa</taxon>
        <taxon>Ecdysozoa</taxon>
        <taxon>Arthropoda</taxon>
        <taxon>Hexapoda</taxon>
        <taxon>Insecta</taxon>
        <taxon>Pterygota</taxon>
        <taxon>Neoptera</taxon>
        <taxon>Endopterygota</taxon>
        <taxon>Lepidoptera</taxon>
        <taxon>Glossata</taxon>
        <taxon>Ditrysia</taxon>
        <taxon>Geometroidea</taxon>
        <taxon>Geometridae</taxon>
        <taxon>Larentiinae</taxon>
        <taxon>Operophtera</taxon>
    </lineage>
</organism>
<protein>
    <submittedName>
        <fullName evidence="1">Putative hydrocephalus inducing</fullName>
    </submittedName>
</protein>
<gene>
    <name evidence="1" type="ORF">OBRU01_06711</name>
</gene>
<dbReference type="AlphaFoldDB" id="A0A0L7LJV6"/>
<accession>A0A0L7LJV6</accession>
<dbReference type="InterPro" id="IPR033305">
    <property type="entry name" value="Hydin-like"/>
</dbReference>